<dbReference type="Pfam" id="PF01841">
    <property type="entry name" value="Transglut_core"/>
    <property type="match status" value="1"/>
</dbReference>
<dbReference type="Pfam" id="PF09409">
    <property type="entry name" value="PUB"/>
    <property type="match status" value="1"/>
</dbReference>
<keyword evidence="7" id="KW-0963">Cytoplasm</keyword>
<comment type="catalytic activity">
    <reaction evidence="1">
        <text>Hydrolysis of an N(4)-(acetyl-beta-D-glucosaminyl)asparagine residue in which the glucosamine residue may be further glycosylated, to yield a (substituted) N-acetyl-beta-D-glucosaminylamine and a peptide containing an aspartate residue.</text>
        <dbReference type="EC" id="3.5.1.52"/>
    </reaction>
</comment>
<protein>
    <recommendedName>
        <fullName evidence="6">Peptide-N(4)-(N-acetyl-beta-glucosaminyl)asparagine amidase</fullName>
        <ecNumber evidence="5">3.5.1.52</ecNumber>
    </recommendedName>
    <alternativeName>
        <fullName evidence="12">Peptide:N-glycanase</fullName>
    </alternativeName>
</protein>
<evidence type="ECO:0000256" key="2">
    <source>
        <dbReference type="ARBA" id="ARBA00001947"/>
    </source>
</evidence>
<proteinExistence type="inferred from homology"/>
<dbReference type="InterPro" id="IPR006588">
    <property type="entry name" value="Peptide_N_glycanase_PAW_dom"/>
</dbReference>
<comment type="function">
    <text evidence="11">Specifically deglycosylates the denatured form of N-linked glycoproteins in the cytoplasm and assists their proteasome-mediated degradation. Cleaves the beta-aspartyl-glucosamine (GlcNAc) of the glycan and the amide side chain of Asn, converting Asn to Asp. Prefers proteins containing high-mannose over those bearing complex type oligosaccharides. Can recognize misfolded proteins in the endoplasmic reticulum that are exported to the cytosol to be destroyed and deglycosylate them, while it has no activity toward native proteins. Deglycosylation is a prerequisite for subsequent proteasome-mediated degradation of some, but not all, misfolded glycoproteins.</text>
</comment>
<evidence type="ECO:0000256" key="9">
    <source>
        <dbReference type="ARBA" id="ARBA00022801"/>
    </source>
</evidence>
<feature type="domain" description="Transglutaminase-like" evidence="14">
    <location>
        <begin position="260"/>
        <end position="315"/>
    </location>
</feature>
<dbReference type="InterPro" id="IPR038680">
    <property type="entry name" value="PAW_sf"/>
</dbReference>
<evidence type="ECO:0000256" key="1">
    <source>
        <dbReference type="ARBA" id="ARBA00001650"/>
    </source>
</evidence>
<dbReference type="InterPro" id="IPR002931">
    <property type="entry name" value="Transglutaminase-like"/>
</dbReference>
<reference evidence="15" key="2">
    <citation type="submission" date="2023-03" db="EMBL/GenBank/DDBJ databases">
        <authorList>
            <person name="Inwood S.N."/>
            <person name="Skelly J.G."/>
            <person name="Guhlin J."/>
            <person name="Harrop T.W.R."/>
            <person name="Goldson S.G."/>
            <person name="Dearden P.K."/>
        </authorList>
    </citation>
    <scope>NUCLEOTIDE SEQUENCE</scope>
    <source>
        <strain evidence="15">Irish</strain>
        <tissue evidence="15">Whole body</tissue>
    </source>
</reference>
<evidence type="ECO:0000256" key="6">
    <source>
        <dbReference type="ARBA" id="ARBA00018546"/>
    </source>
</evidence>
<dbReference type="InterPro" id="IPR036339">
    <property type="entry name" value="PUB-like_dom_sf"/>
</dbReference>
<dbReference type="InterPro" id="IPR038765">
    <property type="entry name" value="Papain-like_cys_pep_sf"/>
</dbReference>
<reference evidence="15" key="1">
    <citation type="journal article" date="2023" name="bioRxiv">
        <title>Scaffold-level genome assemblies of two parasitoid biocontrol wasps reveal the parthenogenesis mechanism and an associated novel virus.</title>
        <authorList>
            <person name="Inwood S."/>
            <person name="Skelly J."/>
            <person name="Guhlin J."/>
            <person name="Harrop T."/>
            <person name="Goldson S."/>
            <person name="Dearden P."/>
        </authorList>
    </citation>
    <scope>NUCLEOTIDE SEQUENCE</scope>
    <source>
        <strain evidence="15">Irish</strain>
        <tissue evidence="15">Whole body</tissue>
    </source>
</reference>
<dbReference type="SUPFAM" id="SSF49785">
    <property type="entry name" value="Galactose-binding domain-like"/>
    <property type="match status" value="1"/>
</dbReference>
<dbReference type="SUPFAM" id="SSF54001">
    <property type="entry name" value="Cysteine proteinases"/>
    <property type="match status" value="1"/>
</dbReference>
<accession>A0AA39KT92</accession>
<dbReference type="GO" id="GO:0046872">
    <property type="term" value="F:metal ion binding"/>
    <property type="evidence" value="ECO:0007669"/>
    <property type="project" value="UniProtKB-KW"/>
</dbReference>
<evidence type="ECO:0000256" key="7">
    <source>
        <dbReference type="ARBA" id="ARBA00022490"/>
    </source>
</evidence>
<dbReference type="Gene3D" id="3.10.620.30">
    <property type="match status" value="1"/>
</dbReference>
<gene>
    <name evidence="15" type="ORF">PV328_006178</name>
</gene>
<dbReference type="PANTHER" id="PTHR12143">
    <property type="entry name" value="PEPTIDE N-GLYCANASE PNGASE -RELATED"/>
    <property type="match status" value="1"/>
</dbReference>
<dbReference type="AlphaFoldDB" id="A0AA39KT92"/>
<feature type="region of interest" description="Disordered" evidence="13">
    <location>
        <begin position="406"/>
        <end position="428"/>
    </location>
</feature>
<dbReference type="InterPro" id="IPR050883">
    <property type="entry name" value="PNGase"/>
</dbReference>
<comment type="cofactor">
    <cofactor evidence="2">
        <name>Zn(2+)</name>
        <dbReference type="ChEBI" id="CHEBI:29105"/>
    </cofactor>
</comment>
<keyword evidence="8" id="KW-0479">Metal-binding</keyword>
<dbReference type="SMART" id="SM00460">
    <property type="entry name" value="TGc"/>
    <property type="match status" value="1"/>
</dbReference>
<dbReference type="EMBL" id="JAQQBS010000002">
    <property type="protein sequence ID" value="KAK0172914.1"/>
    <property type="molecule type" value="Genomic_DNA"/>
</dbReference>
<dbReference type="Pfam" id="PF04721">
    <property type="entry name" value="PAW"/>
    <property type="match status" value="1"/>
</dbReference>
<evidence type="ECO:0000256" key="8">
    <source>
        <dbReference type="ARBA" id="ARBA00022723"/>
    </source>
</evidence>
<evidence type="ECO:0000256" key="11">
    <source>
        <dbReference type="ARBA" id="ARBA00024870"/>
    </source>
</evidence>
<comment type="subcellular location">
    <subcellularLocation>
        <location evidence="3">Cytoplasm</location>
    </subcellularLocation>
</comment>
<dbReference type="GO" id="GO:0005829">
    <property type="term" value="C:cytosol"/>
    <property type="evidence" value="ECO:0007669"/>
    <property type="project" value="TreeGrafter"/>
</dbReference>
<comment type="similarity">
    <text evidence="4">Belongs to the transglutaminase-like superfamily. PNGase family.</text>
</comment>
<evidence type="ECO:0000256" key="3">
    <source>
        <dbReference type="ARBA" id="ARBA00004496"/>
    </source>
</evidence>
<evidence type="ECO:0000256" key="4">
    <source>
        <dbReference type="ARBA" id="ARBA00009390"/>
    </source>
</evidence>
<sequence>MDESVRRCLNLLDENDTQIRENALRILLKICDNIIKHPEVSKYRRIQVANATISEKLLPASGGVECLFELGFIEDGEYFLLPSNASISRVENIEKSLRELWNKKVTFTPVNPIDESSGTKRKIPQQPSFFQTISDAFHSVLRYEDKELQEKTKRFIPIVKLQLAAIKNLRVMQKKIKLDNHDGNDEFLIEDLFLAELLYWFKNEFFTWVNSPMCNSCFNPCSFDRNEFVRDAKISRIEIHRCKNCGREEKFTRYTDPEILLTTRKGRCGEWANVFTLMCRALGYDARIVHDKTDHVWTEVWSIATKRWIHTDPCENAIDCPLLYEKGWKKKLSYIIAYSRDEIQDVTWRYTRMQEAVVKRRNICSENDLLALIQRLNNERQNSPRFSEVRKRFVVKRRLMELAEFLQPPPGCKKPSDDDDDDNNKYGGRISGDTSWRLARGELSEVNEAFVWKIPCDLNVFQLRYFIVKDLYDVRDENDKILEMKNCWNKGVEIIDGGIHRNVENDWKMVYLARSSSNTTGKIIWSVEIPDDIIEIKSFELRTTCTTFNNAIVEWSIQSVNRDDSNTILTISNCELFKTTELNNARKISVIAKLSGGDGDNAWQHAQLFREPINAIDKCSLMITIKLN</sequence>
<dbReference type="Gene3D" id="1.20.58.2190">
    <property type="match status" value="1"/>
</dbReference>
<evidence type="ECO:0000313" key="15">
    <source>
        <dbReference type="EMBL" id="KAK0172914.1"/>
    </source>
</evidence>
<keyword evidence="10" id="KW-0862">Zinc</keyword>
<evidence type="ECO:0000256" key="13">
    <source>
        <dbReference type="SAM" id="MobiDB-lite"/>
    </source>
</evidence>
<name>A0AA39KT92_9HYME</name>
<comment type="caution">
    <text evidence="15">The sequence shown here is derived from an EMBL/GenBank/DDBJ whole genome shotgun (WGS) entry which is preliminary data.</text>
</comment>
<dbReference type="EC" id="3.5.1.52" evidence="5"/>
<dbReference type="SMART" id="SM00580">
    <property type="entry name" value="PUG"/>
    <property type="match status" value="1"/>
</dbReference>
<dbReference type="GO" id="GO:0000224">
    <property type="term" value="F:peptide-N4-(N-acetyl-beta-glucosaminyl)asparagine amidase activity"/>
    <property type="evidence" value="ECO:0007669"/>
    <property type="project" value="UniProtKB-EC"/>
</dbReference>
<dbReference type="Gene3D" id="2.60.120.1020">
    <property type="entry name" value="Peptide N glycanase, PAW domain"/>
    <property type="match status" value="1"/>
</dbReference>
<evidence type="ECO:0000256" key="12">
    <source>
        <dbReference type="ARBA" id="ARBA00032901"/>
    </source>
</evidence>
<evidence type="ECO:0000256" key="10">
    <source>
        <dbReference type="ARBA" id="ARBA00022833"/>
    </source>
</evidence>
<dbReference type="PANTHER" id="PTHR12143:SF19">
    <property type="entry name" value="PEPTIDE-N(4)-(N-ACETYL-BETA-GLUCOSAMINYL)ASPARAGINE AMIDASE"/>
    <property type="match status" value="1"/>
</dbReference>
<evidence type="ECO:0000259" key="14">
    <source>
        <dbReference type="SMART" id="SM00460"/>
    </source>
</evidence>
<dbReference type="InterPro" id="IPR008979">
    <property type="entry name" value="Galactose-bd-like_sf"/>
</dbReference>
<keyword evidence="16" id="KW-1185">Reference proteome</keyword>
<dbReference type="Proteomes" id="UP001168990">
    <property type="component" value="Unassembled WGS sequence"/>
</dbReference>
<evidence type="ECO:0000313" key="16">
    <source>
        <dbReference type="Proteomes" id="UP001168990"/>
    </source>
</evidence>
<dbReference type="GO" id="GO:0006516">
    <property type="term" value="P:glycoprotein catabolic process"/>
    <property type="evidence" value="ECO:0007669"/>
    <property type="project" value="InterPro"/>
</dbReference>
<organism evidence="15 16">
    <name type="scientific">Microctonus aethiopoides</name>
    <dbReference type="NCBI Taxonomy" id="144406"/>
    <lineage>
        <taxon>Eukaryota</taxon>
        <taxon>Metazoa</taxon>
        <taxon>Ecdysozoa</taxon>
        <taxon>Arthropoda</taxon>
        <taxon>Hexapoda</taxon>
        <taxon>Insecta</taxon>
        <taxon>Pterygota</taxon>
        <taxon>Neoptera</taxon>
        <taxon>Endopterygota</taxon>
        <taxon>Hymenoptera</taxon>
        <taxon>Apocrita</taxon>
        <taxon>Ichneumonoidea</taxon>
        <taxon>Braconidae</taxon>
        <taxon>Euphorinae</taxon>
        <taxon>Microctonus</taxon>
    </lineage>
</organism>
<dbReference type="GO" id="GO:0005634">
    <property type="term" value="C:nucleus"/>
    <property type="evidence" value="ECO:0007669"/>
    <property type="project" value="TreeGrafter"/>
</dbReference>
<keyword evidence="9" id="KW-0378">Hydrolase</keyword>
<dbReference type="Gene3D" id="2.20.25.10">
    <property type="match status" value="1"/>
</dbReference>
<dbReference type="SUPFAM" id="SSF143503">
    <property type="entry name" value="PUG domain-like"/>
    <property type="match status" value="1"/>
</dbReference>
<evidence type="ECO:0000256" key="5">
    <source>
        <dbReference type="ARBA" id="ARBA00012158"/>
    </source>
</evidence>
<dbReference type="InterPro" id="IPR018997">
    <property type="entry name" value="PUB_domain"/>
</dbReference>